<evidence type="ECO:0000256" key="9">
    <source>
        <dbReference type="ARBA" id="ARBA00023242"/>
    </source>
</evidence>
<dbReference type="InterPro" id="IPR001406">
    <property type="entry name" value="PsdUridine_synth_TruA"/>
</dbReference>
<dbReference type="GO" id="GO:0003723">
    <property type="term" value="F:RNA binding"/>
    <property type="evidence" value="ECO:0007669"/>
    <property type="project" value="InterPro"/>
</dbReference>
<dbReference type="STRING" id="1173061.A0A0J9XET1"/>
<feature type="region of interest" description="Disordered" evidence="17">
    <location>
        <begin position="1"/>
        <end position="76"/>
    </location>
</feature>
<dbReference type="EMBL" id="CCBN010000013">
    <property type="protein sequence ID" value="CDO56042.1"/>
    <property type="molecule type" value="Genomic_DNA"/>
</dbReference>
<dbReference type="InterPro" id="IPR020094">
    <property type="entry name" value="TruA/RsuA/RluB/E/F_N"/>
</dbReference>
<dbReference type="FunFam" id="3.30.70.660:FF:000002">
    <property type="entry name" value="tRNA pseudouridine synthase"/>
    <property type="match status" value="1"/>
</dbReference>
<comment type="catalytic activity">
    <reaction evidence="1">
        <text>a uridine in mRNA = a pseudouridine in mRNA</text>
        <dbReference type="Rhea" id="RHEA:56644"/>
        <dbReference type="Rhea" id="RHEA-COMP:14658"/>
        <dbReference type="Rhea" id="RHEA-COMP:14659"/>
        <dbReference type="ChEBI" id="CHEBI:65314"/>
        <dbReference type="ChEBI" id="CHEBI:65315"/>
    </reaction>
</comment>
<dbReference type="AlphaFoldDB" id="A0A0J9XET1"/>
<dbReference type="PANTHER" id="PTHR11142:SF4">
    <property type="entry name" value="PSEUDOURIDYLATE SYNTHASE 1 HOMOLOG"/>
    <property type="match status" value="1"/>
</dbReference>
<dbReference type="InterPro" id="IPR020095">
    <property type="entry name" value="PsdUridine_synth_TruA_C"/>
</dbReference>
<accession>A0A0J9XET1</accession>
<feature type="compositionally biased region" description="Basic and acidic residues" evidence="17">
    <location>
        <begin position="38"/>
        <end position="65"/>
    </location>
</feature>
<name>A0A0J9XET1_GEOCN</name>
<dbReference type="CDD" id="cd02568">
    <property type="entry name" value="PseudoU_synth_PUS1_PUS2"/>
    <property type="match status" value="1"/>
</dbReference>
<dbReference type="Proteomes" id="UP000750522">
    <property type="component" value="Unassembled WGS sequence"/>
</dbReference>
<dbReference type="PANTHER" id="PTHR11142">
    <property type="entry name" value="PSEUDOURIDYLATE SYNTHASE"/>
    <property type="match status" value="1"/>
</dbReference>
<evidence type="ECO:0000313" key="21">
    <source>
        <dbReference type="Proteomes" id="UP000242525"/>
    </source>
</evidence>
<evidence type="ECO:0000256" key="3">
    <source>
        <dbReference type="ARBA" id="ARBA00001947"/>
    </source>
</evidence>
<reference evidence="20" key="3">
    <citation type="submission" date="2020-01" db="EMBL/GenBank/DDBJ databases">
        <authorList>
            <person name="Perkins V."/>
            <person name="Lessard M.-H."/>
            <person name="Dugat-Bony E."/>
            <person name="Frenette M."/>
            <person name="Labrie S."/>
        </authorList>
    </citation>
    <scope>NUCLEOTIDE SEQUENCE</scope>
    <source>
        <strain evidence="20">LMA-70</strain>
    </source>
</reference>
<dbReference type="SUPFAM" id="SSF55120">
    <property type="entry name" value="Pseudouridine synthase"/>
    <property type="match status" value="1"/>
</dbReference>
<dbReference type="GO" id="GO:0031119">
    <property type="term" value="P:tRNA pseudouridine synthesis"/>
    <property type="evidence" value="ECO:0007669"/>
    <property type="project" value="InterPro"/>
</dbReference>
<evidence type="ECO:0000256" key="10">
    <source>
        <dbReference type="ARBA" id="ARBA00036943"/>
    </source>
</evidence>
<protein>
    <recommendedName>
        <fullName evidence="12">tRNA pseudouridine synthase 1</fullName>
    </recommendedName>
    <alternativeName>
        <fullName evidence="13">tRNA pseudouridylate synthase 1</fullName>
    </alternativeName>
    <alternativeName>
        <fullName evidence="14">tRNA-uridine isomerase 1</fullName>
    </alternativeName>
</protein>
<dbReference type="GO" id="GO:0031120">
    <property type="term" value="P:snRNA pseudouridine synthesis"/>
    <property type="evidence" value="ECO:0007669"/>
    <property type="project" value="UniProtKB-ARBA"/>
</dbReference>
<dbReference type="GO" id="GO:0009982">
    <property type="term" value="F:pseudouridine synthase activity"/>
    <property type="evidence" value="ECO:0007669"/>
    <property type="project" value="InterPro"/>
</dbReference>
<dbReference type="FunFam" id="3.30.70.580:FF:000002">
    <property type="entry name" value="tRNA pseudouridine synthase"/>
    <property type="match status" value="1"/>
</dbReference>
<dbReference type="InterPro" id="IPR041708">
    <property type="entry name" value="PUS1/PUS2-like"/>
</dbReference>
<feature type="compositionally biased region" description="Polar residues" evidence="17">
    <location>
        <begin position="1"/>
        <end position="11"/>
    </location>
</feature>
<evidence type="ECO:0000256" key="4">
    <source>
        <dbReference type="ARBA" id="ARBA00004123"/>
    </source>
</evidence>
<keyword evidence="7" id="KW-0819">tRNA processing</keyword>
<evidence type="ECO:0000313" key="20">
    <source>
        <dbReference type="EMBL" id="KAF5097739.1"/>
    </source>
</evidence>
<keyword evidence="6" id="KW-0507">mRNA processing</keyword>
<comment type="catalytic activity">
    <reaction evidence="2">
        <text>uridine in snRNA = pseudouridine in snRNA</text>
        <dbReference type="Rhea" id="RHEA:51124"/>
        <dbReference type="Rhea" id="RHEA-COMP:12891"/>
        <dbReference type="Rhea" id="RHEA-COMP:12892"/>
        <dbReference type="ChEBI" id="CHEBI:65314"/>
        <dbReference type="ChEBI" id="CHEBI:65315"/>
    </reaction>
</comment>
<evidence type="ECO:0000256" key="2">
    <source>
        <dbReference type="ARBA" id="ARBA00001832"/>
    </source>
</evidence>
<reference evidence="19 21" key="1">
    <citation type="submission" date="2014-03" db="EMBL/GenBank/DDBJ databases">
        <authorList>
            <person name="Casaregola S."/>
        </authorList>
    </citation>
    <scope>NUCLEOTIDE SEQUENCE [LARGE SCALE GENOMIC DNA]</scope>
    <source>
        <strain evidence="19 21">CLIB 918</strain>
    </source>
</reference>
<keyword evidence="8" id="KW-0413">Isomerase</keyword>
<feature type="compositionally biased region" description="Basic and acidic residues" evidence="17">
    <location>
        <begin position="281"/>
        <end position="308"/>
    </location>
</feature>
<evidence type="ECO:0000256" key="7">
    <source>
        <dbReference type="ARBA" id="ARBA00022694"/>
    </source>
</evidence>
<dbReference type="GO" id="GO:1990481">
    <property type="term" value="P:mRNA pseudouridine synthesis"/>
    <property type="evidence" value="ECO:0007669"/>
    <property type="project" value="TreeGrafter"/>
</dbReference>
<evidence type="ECO:0000256" key="6">
    <source>
        <dbReference type="ARBA" id="ARBA00022664"/>
    </source>
</evidence>
<gene>
    <name evidence="19" type="ORF">BN980_GECA13s02089g</name>
    <name evidence="20" type="ORF">DV451_003698</name>
</gene>
<keyword evidence="9" id="KW-0539">Nucleus</keyword>
<comment type="function">
    <text evidence="11">Formation of pseudouridine at positions 27 and 28 in the anticodon stem and loop of transfer RNAs; at positions 34 and 36 of intron-containing precursor tRNA(Ile) and at position 35 in the intron-containing tRNA(Tyr). Catalyzes pseudouridylation at position 44 in U2 snRNA. Also catalyzes pseudouridylation of mRNAs.</text>
</comment>
<evidence type="ECO:0000256" key="17">
    <source>
        <dbReference type="SAM" id="MobiDB-lite"/>
    </source>
</evidence>
<dbReference type="Proteomes" id="UP000242525">
    <property type="component" value="Unassembled WGS sequence"/>
</dbReference>
<feature type="region of interest" description="Disordered" evidence="17">
    <location>
        <begin position="544"/>
        <end position="596"/>
    </location>
</feature>
<evidence type="ECO:0000256" key="12">
    <source>
        <dbReference type="ARBA" id="ARBA00073968"/>
    </source>
</evidence>
<comment type="catalytic activity">
    <reaction evidence="10">
        <text>a uridine in tRNA = a pseudouridine in tRNA</text>
        <dbReference type="Rhea" id="RHEA:54572"/>
        <dbReference type="Rhea" id="RHEA-COMP:13339"/>
        <dbReference type="Rhea" id="RHEA-COMP:13934"/>
        <dbReference type="ChEBI" id="CHEBI:65314"/>
        <dbReference type="ChEBI" id="CHEBI:65315"/>
    </reaction>
</comment>
<evidence type="ECO:0000256" key="5">
    <source>
        <dbReference type="ARBA" id="ARBA00009375"/>
    </source>
</evidence>
<feature type="binding site" evidence="16">
    <location>
        <position position="193"/>
    </location>
    <ligand>
        <name>substrate</name>
    </ligand>
</feature>
<comment type="subcellular location">
    <subcellularLocation>
        <location evidence="4">Nucleus</location>
    </subcellularLocation>
</comment>
<evidence type="ECO:0000256" key="14">
    <source>
        <dbReference type="ARBA" id="ARBA00080858"/>
    </source>
</evidence>
<feature type="domain" description="Pseudouridine synthase I TruA alpha/beta" evidence="18">
    <location>
        <begin position="364"/>
        <end position="470"/>
    </location>
</feature>
<feature type="region of interest" description="Disordered" evidence="17">
    <location>
        <begin position="268"/>
        <end position="326"/>
    </location>
</feature>
<evidence type="ECO:0000256" key="1">
    <source>
        <dbReference type="ARBA" id="ARBA00001166"/>
    </source>
</evidence>
<dbReference type="Gene3D" id="3.30.70.660">
    <property type="entry name" value="Pseudouridine synthase I, catalytic domain, C-terminal subdomain"/>
    <property type="match status" value="1"/>
</dbReference>
<dbReference type="GO" id="GO:0006397">
    <property type="term" value="P:mRNA processing"/>
    <property type="evidence" value="ECO:0007669"/>
    <property type="project" value="UniProtKB-KW"/>
</dbReference>
<evidence type="ECO:0000313" key="19">
    <source>
        <dbReference type="EMBL" id="CDO56042.1"/>
    </source>
</evidence>
<dbReference type="InterPro" id="IPR020103">
    <property type="entry name" value="PsdUridine_synth_cat_dom_sf"/>
</dbReference>
<proteinExistence type="inferred from homology"/>
<dbReference type="NCBIfam" id="TIGR00071">
    <property type="entry name" value="hisT_truA"/>
    <property type="match status" value="1"/>
</dbReference>
<reference evidence="20" key="2">
    <citation type="journal article" date="2020" name="Front. Microbiol.">
        <title>Phenotypic and Genetic Characterization of the Cheese Ripening Yeast Geotrichum candidum.</title>
        <authorList>
            <person name="Perkins V."/>
            <person name="Vignola S."/>
            <person name="Lessard M.H."/>
            <person name="Plante P.L."/>
            <person name="Corbeil J."/>
            <person name="Dugat-Bony E."/>
            <person name="Frenette M."/>
            <person name="Labrie S."/>
        </authorList>
    </citation>
    <scope>NUCLEOTIDE SEQUENCE</scope>
    <source>
        <strain evidence="20">LMA-70</strain>
    </source>
</reference>
<comment type="similarity">
    <text evidence="5">Belongs to the tRNA pseudouridine synthase TruA family.</text>
</comment>
<sequence>MTGENSAGNNNDRYKQKGKWNRPRANDSRNSKKRKFEKKSEEVKAKRLNRNIEDADKAEGKETRQPFEGSGDPRRPKRKVACLIGYCGTGYHGMQVNPPEKTIEGDLFSAFVAAGAVSKDNANDPKKSSFMRAARTDKGVHAAGNVVSLKLIIEDEDIVDKINANLPEQIRLWGITRTNKAFECRKMCGSRIYEYLIPSYAFLPPKPESALAQRIRDANAENPEAGAFARADPVGEAFWADVRRQLAEAGVSEEDLKRTQKIVEDQELEDVKKRRSGQPQKPEETKSEETKSEETKSEETKSEEKTGDEAVATTTEDAEAPAVAAEKPETEKLSVLFKKIRTIENAARRAFRIDEKRLEEIRTAFRVYEGGHNFHNFTIGKDFNDASAQRYMKSLTVSDPFIINNTEWLSIKIHGQSFMLHQIRKMVAMVALVVRTGCPLDRITQAFNKPRINIPKAPSLGLLLEQPVYDAYNTRLGGFGYEGISFDKYKEQVEAFKFKHIYDKIYTEEAKENVFHGFFAFIDSFRGDPIFDYLTARGITDRPSKKKTAEKTSETEAAATNGSDETKEEEVNFAVDDEDEEDALALKSGKAEDLEG</sequence>
<organism evidence="19 21">
    <name type="scientific">Geotrichum candidum</name>
    <name type="common">Oospora lactis</name>
    <name type="synonym">Dipodascus geotrichum</name>
    <dbReference type="NCBI Taxonomy" id="1173061"/>
    <lineage>
        <taxon>Eukaryota</taxon>
        <taxon>Fungi</taxon>
        <taxon>Dikarya</taxon>
        <taxon>Ascomycota</taxon>
        <taxon>Saccharomycotina</taxon>
        <taxon>Dipodascomycetes</taxon>
        <taxon>Dipodascales</taxon>
        <taxon>Dipodascaceae</taxon>
        <taxon>Geotrichum</taxon>
    </lineage>
</organism>
<evidence type="ECO:0000256" key="11">
    <source>
        <dbReference type="ARBA" id="ARBA00053072"/>
    </source>
</evidence>
<comment type="caution">
    <text evidence="19">The sequence shown here is derived from an EMBL/GenBank/DDBJ whole genome shotgun (WGS) entry which is preliminary data.</text>
</comment>
<feature type="compositionally biased region" description="Low complexity" evidence="17">
    <location>
        <begin position="309"/>
        <end position="325"/>
    </location>
</feature>
<evidence type="ECO:0000256" key="13">
    <source>
        <dbReference type="ARBA" id="ARBA00079072"/>
    </source>
</evidence>
<feature type="compositionally biased region" description="Basic and acidic residues" evidence="17">
    <location>
        <begin position="544"/>
        <end position="554"/>
    </location>
</feature>
<dbReference type="InterPro" id="IPR020097">
    <property type="entry name" value="PsdUridine_synth_TruA_a/b_dom"/>
</dbReference>
<feature type="active site" description="Nucleophile" evidence="15">
    <location>
        <position position="137"/>
    </location>
</feature>
<evidence type="ECO:0000256" key="8">
    <source>
        <dbReference type="ARBA" id="ARBA00023235"/>
    </source>
</evidence>
<dbReference type="OrthoDB" id="10256309at2759"/>
<dbReference type="Gene3D" id="3.30.70.580">
    <property type="entry name" value="Pseudouridine synthase I, catalytic domain, N-terminal subdomain"/>
    <property type="match status" value="1"/>
</dbReference>
<dbReference type="Pfam" id="PF01416">
    <property type="entry name" value="PseudoU_synth_1"/>
    <property type="match status" value="1"/>
</dbReference>
<dbReference type="EMBL" id="QQZK01000086">
    <property type="protein sequence ID" value="KAF5097739.1"/>
    <property type="molecule type" value="Genomic_DNA"/>
</dbReference>
<comment type="cofactor">
    <cofactor evidence="3">
        <name>Zn(2+)</name>
        <dbReference type="ChEBI" id="CHEBI:29105"/>
    </cofactor>
</comment>
<evidence type="ECO:0000259" key="18">
    <source>
        <dbReference type="Pfam" id="PF01416"/>
    </source>
</evidence>
<evidence type="ECO:0000256" key="15">
    <source>
        <dbReference type="PIRSR" id="PIRSR641708-1"/>
    </source>
</evidence>
<keyword evidence="21" id="KW-1185">Reference proteome</keyword>
<dbReference type="GO" id="GO:0005634">
    <property type="term" value="C:nucleus"/>
    <property type="evidence" value="ECO:0007669"/>
    <property type="project" value="UniProtKB-SubCell"/>
</dbReference>
<evidence type="ECO:0000256" key="16">
    <source>
        <dbReference type="PIRSR" id="PIRSR641708-2"/>
    </source>
</evidence>